<accession>A0A9W9FIC0</accession>
<proteinExistence type="predicted"/>
<dbReference type="Proteomes" id="UP001149165">
    <property type="component" value="Unassembled WGS sequence"/>
</dbReference>
<comment type="caution">
    <text evidence="1">The sequence shown here is derived from an EMBL/GenBank/DDBJ whole genome shotgun (WGS) entry which is preliminary data.</text>
</comment>
<evidence type="ECO:0000313" key="2">
    <source>
        <dbReference type="Proteomes" id="UP001149165"/>
    </source>
</evidence>
<name>A0A9W9FIC0_9EURO</name>
<gene>
    <name evidence="1" type="ORF">N7456_006574</name>
</gene>
<reference evidence="1" key="2">
    <citation type="journal article" date="2023" name="IMA Fungus">
        <title>Comparative genomic study of the Penicillium genus elucidates a diverse pangenome and 15 lateral gene transfer events.</title>
        <authorList>
            <person name="Petersen C."/>
            <person name="Sorensen T."/>
            <person name="Nielsen M.R."/>
            <person name="Sondergaard T.E."/>
            <person name="Sorensen J.L."/>
            <person name="Fitzpatrick D.A."/>
            <person name="Frisvad J.C."/>
            <person name="Nielsen K.L."/>
        </authorList>
    </citation>
    <scope>NUCLEOTIDE SEQUENCE</scope>
    <source>
        <strain evidence="1">IBT 30069</strain>
    </source>
</reference>
<dbReference type="AlphaFoldDB" id="A0A9W9FIC0"/>
<reference evidence="1" key="1">
    <citation type="submission" date="2022-11" db="EMBL/GenBank/DDBJ databases">
        <authorList>
            <person name="Petersen C."/>
        </authorList>
    </citation>
    <scope>NUCLEOTIDE SEQUENCE</scope>
    <source>
        <strain evidence="1">IBT 30069</strain>
    </source>
</reference>
<protein>
    <submittedName>
        <fullName evidence="1">Uncharacterized protein</fullName>
    </submittedName>
</protein>
<evidence type="ECO:0000313" key="1">
    <source>
        <dbReference type="EMBL" id="KAJ5100522.1"/>
    </source>
</evidence>
<organism evidence="1 2">
    <name type="scientific">Penicillium angulare</name>
    <dbReference type="NCBI Taxonomy" id="116970"/>
    <lineage>
        <taxon>Eukaryota</taxon>
        <taxon>Fungi</taxon>
        <taxon>Dikarya</taxon>
        <taxon>Ascomycota</taxon>
        <taxon>Pezizomycotina</taxon>
        <taxon>Eurotiomycetes</taxon>
        <taxon>Eurotiomycetidae</taxon>
        <taxon>Eurotiales</taxon>
        <taxon>Aspergillaceae</taxon>
        <taxon>Penicillium</taxon>
    </lineage>
</organism>
<sequence>MPDDNPELAALADGDYEEANNAEALGPRVHFSTSTTTLGSDLQEWIDQEKIRLNVLFRKQPKARDMSSTSGSELLRGAIECSATGLELEVLASLTHRGQYLMDNSHLYYTSKYHRESLELMSRIIDRRSQLRKLAVQLSEDFSRRDEAMTIKMANYVRMYKLLETNTLSSRFESTPHTPNTMWIEPENTLILMKLHQKEMISTLKSSIGEVEEEENRLEDYLDREIERMMKIHKEAARRGGNIIRED</sequence>
<keyword evidence="2" id="KW-1185">Reference proteome</keyword>
<dbReference type="EMBL" id="JAPQKH010000004">
    <property type="protein sequence ID" value="KAJ5100522.1"/>
    <property type="molecule type" value="Genomic_DNA"/>
</dbReference>
<dbReference type="OrthoDB" id="10638337at2759"/>